<reference evidence="2" key="1">
    <citation type="submission" date="2014-03" db="EMBL/GenBank/DDBJ databases">
        <title>The Genome Sequence of Puccinia striiformis f. sp. tritici PST-78.</title>
        <authorList>
            <consortium name="The Broad Institute Genome Sequencing Platform"/>
            <person name="Cuomo C."/>
            <person name="Hulbert S."/>
            <person name="Chen X."/>
            <person name="Walker B."/>
            <person name="Young S.K."/>
            <person name="Zeng Q."/>
            <person name="Gargeya S."/>
            <person name="Fitzgerald M."/>
            <person name="Haas B."/>
            <person name="Abouelleil A."/>
            <person name="Alvarado L."/>
            <person name="Arachchi H.M."/>
            <person name="Berlin A.M."/>
            <person name="Chapman S.B."/>
            <person name="Goldberg J."/>
            <person name="Griggs A."/>
            <person name="Gujja S."/>
            <person name="Hansen M."/>
            <person name="Howarth C."/>
            <person name="Imamovic A."/>
            <person name="Larimer J."/>
            <person name="McCowan C."/>
            <person name="Montmayeur A."/>
            <person name="Murphy C."/>
            <person name="Neiman D."/>
            <person name="Pearson M."/>
            <person name="Priest M."/>
            <person name="Roberts A."/>
            <person name="Saif S."/>
            <person name="Shea T."/>
            <person name="Sisk P."/>
            <person name="Sykes S."/>
            <person name="Wortman J."/>
            <person name="Nusbaum C."/>
            <person name="Birren B."/>
        </authorList>
    </citation>
    <scope>NUCLEOTIDE SEQUENCE [LARGE SCALE GENOMIC DNA]</scope>
    <source>
        <strain evidence="2">race PST-78</strain>
    </source>
</reference>
<keyword evidence="2" id="KW-1185">Reference proteome</keyword>
<gene>
    <name evidence="1" type="ORF">PSTG_06832</name>
</gene>
<evidence type="ECO:0000313" key="1">
    <source>
        <dbReference type="EMBL" id="KNE99979.1"/>
    </source>
</evidence>
<organism evidence="1 2">
    <name type="scientific">Puccinia striiformis f. sp. tritici PST-78</name>
    <dbReference type="NCBI Taxonomy" id="1165861"/>
    <lineage>
        <taxon>Eukaryota</taxon>
        <taxon>Fungi</taxon>
        <taxon>Dikarya</taxon>
        <taxon>Basidiomycota</taxon>
        <taxon>Pucciniomycotina</taxon>
        <taxon>Pucciniomycetes</taxon>
        <taxon>Pucciniales</taxon>
        <taxon>Pucciniaceae</taxon>
        <taxon>Puccinia</taxon>
    </lineage>
</organism>
<comment type="caution">
    <text evidence="1">The sequence shown here is derived from an EMBL/GenBank/DDBJ whole genome shotgun (WGS) entry which is preliminary data.</text>
</comment>
<dbReference type="PANTHER" id="PTHR33246">
    <property type="entry name" value="CCHC-TYPE DOMAIN-CONTAINING PROTEIN"/>
    <property type="match status" value="1"/>
</dbReference>
<evidence type="ECO:0000313" key="2">
    <source>
        <dbReference type="Proteomes" id="UP000054564"/>
    </source>
</evidence>
<dbReference type="AlphaFoldDB" id="A0A0L0VLX5"/>
<name>A0A0L0VLX5_9BASI</name>
<proteinExistence type="predicted"/>
<dbReference type="Pfam" id="PF14223">
    <property type="entry name" value="Retrotran_gag_2"/>
    <property type="match status" value="1"/>
</dbReference>
<dbReference type="PANTHER" id="PTHR33246:SF51">
    <property type="entry name" value="MYB_SANT-LIKE DOMAIN-CONTAINING PROTEIN"/>
    <property type="match status" value="1"/>
</dbReference>
<dbReference type="EMBL" id="AJIL01000041">
    <property type="protein sequence ID" value="KNE99979.1"/>
    <property type="molecule type" value="Genomic_DNA"/>
</dbReference>
<sequence length="174" mass="19488">MSNDADSELPNNQTKDPLTHFSIPLGSAAMATTTTPFSITRLPILKPPGPDTNYLDWILVINQVFKKAKLKYVLSPIDVKARPATWEEDNDTVCAAIFQIVDPANLRYCRDNPDDASAIWSALERAHQDSSTGGKVYWMRKLVNAKMEGDDIHTHIDQLAKFHKRLNAWSKPGV</sequence>
<dbReference type="Proteomes" id="UP000054564">
    <property type="component" value="Unassembled WGS sequence"/>
</dbReference>
<evidence type="ECO:0008006" key="3">
    <source>
        <dbReference type="Google" id="ProtNLM"/>
    </source>
</evidence>
<protein>
    <recommendedName>
        <fullName evidence="3">Retrotransposon Copia-like N-terminal domain-containing protein</fullName>
    </recommendedName>
</protein>
<accession>A0A0L0VLX5</accession>